<evidence type="ECO:0000313" key="2">
    <source>
        <dbReference type="Proteomes" id="UP000198636"/>
    </source>
</evidence>
<dbReference type="AlphaFoldDB" id="A0A1G5KX13"/>
<sequence>MRLKVTKSKNSASLYVIKSVYNSKTQSNSSVIVEKLGTEAELREKLNGQDPYAWAKNYIAELNEKEKEETSKVMVRYSPTKLIAKEKQRSFNGGYLFLQKIYY</sequence>
<proteinExistence type="predicted"/>
<feature type="non-terminal residue" evidence="1">
    <location>
        <position position="103"/>
    </location>
</feature>
<gene>
    <name evidence="1" type="ORF">SAMN03080606_03832</name>
</gene>
<reference evidence="1 2" key="1">
    <citation type="submission" date="2016-10" db="EMBL/GenBank/DDBJ databases">
        <authorList>
            <person name="de Groot N.N."/>
        </authorList>
    </citation>
    <scope>NUCLEOTIDE SEQUENCE [LARGE SCALE GENOMIC DNA]</scope>
    <source>
        <strain evidence="1 2">DSM 18978</strain>
    </source>
</reference>
<organism evidence="1 2">
    <name type="scientific">Alkaliphilus peptidifermentans DSM 18978</name>
    <dbReference type="NCBI Taxonomy" id="1120976"/>
    <lineage>
        <taxon>Bacteria</taxon>
        <taxon>Bacillati</taxon>
        <taxon>Bacillota</taxon>
        <taxon>Clostridia</taxon>
        <taxon>Peptostreptococcales</taxon>
        <taxon>Natronincolaceae</taxon>
        <taxon>Alkaliphilus</taxon>
    </lineage>
</organism>
<dbReference type="RefSeq" id="WP_330389233.1">
    <property type="nucleotide sequence ID" value="NZ_FMUS01000032.1"/>
</dbReference>
<dbReference type="Proteomes" id="UP000198636">
    <property type="component" value="Unassembled WGS sequence"/>
</dbReference>
<dbReference type="STRING" id="1120976.SAMN03080606_03832"/>
<accession>A0A1G5KX13</accession>
<protein>
    <submittedName>
        <fullName evidence="1">Uncharacterized protein</fullName>
    </submittedName>
</protein>
<dbReference type="EMBL" id="FMUS01000032">
    <property type="protein sequence ID" value="SCZ04894.1"/>
    <property type="molecule type" value="Genomic_DNA"/>
</dbReference>
<evidence type="ECO:0000313" key="1">
    <source>
        <dbReference type="EMBL" id="SCZ04894.1"/>
    </source>
</evidence>
<keyword evidence="2" id="KW-1185">Reference proteome</keyword>
<name>A0A1G5KX13_9FIRM</name>